<keyword evidence="2" id="KW-1185">Reference proteome</keyword>
<evidence type="ECO:0000313" key="2">
    <source>
        <dbReference type="Proteomes" id="UP001165685"/>
    </source>
</evidence>
<accession>A0ABT4TS12</accession>
<sequence>MPEPEFPTRSISTRSAAWRDRTTDLLQRSPARAGRCRVLALEGRSGAGKTALAEALAARLRCPVVHMDDLYPGWEGLEAVAPLVREWVLEPLVEGRDPRWRRWDWENGDWAPDDAGGWDGAEVADTLVIEGCGCGAEELREFLSLLVWVEAPEEVRHQRLNARWDAELYAPWRPVWAAQEEAFATRHQPRKHADLVLDNSAESWG</sequence>
<dbReference type="SUPFAM" id="SSF52540">
    <property type="entry name" value="P-loop containing nucleoside triphosphate hydrolases"/>
    <property type="match status" value="1"/>
</dbReference>
<evidence type="ECO:0008006" key="3">
    <source>
        <dbReference type="Google" id="ProtNLM"/>
    </source>
</evidence>
<proteinExistence type="predicted"/>
<reference evidence="1" key="1">
    <citation type="submission" date="2023-01" db="EMBL/GenBank/DDBJ databases">
        <title>Draft genome sequence of Nocardiopsis sp. LSu2-4 isolated from halophytes.</title>
        <authorList>
            <person name="Duangmal K."/>
            <person name="Chantavorakit T."/>
        </authorList>
    </citation>
    <scope>NUCLEOTIDE SEQUENCE</scope>
    <source>
        <strain evidence="1">LSu2-4</strain>
    </source>
</reference>
<dbReference type="Proteomes" id="UP001165685">
    <property type="component" value="Unassembled WGS sequence"/>
</dbReference>
<name>A0ABT4TS12_9ACTN</name>
<dbReference type="Pfam" id="PF13238">
    <property type="entry name" value="AAA_18"/>
    <property type="match status" value="1"/>
</dbReference>
<evidence type="ECO:0000313" key="1">
    <source>
        <dbReference type="EMBL" id="MDA2807140.1"/>
    </source>
</evidence>
<dbReference type="Gene3D" id="3.40.50.300">
    <property type="entry name" value="P-loop containing nucleotide triphosphate hydrolases"/>
    <property type="match status" value="1"/>
</dbReference>
<organism evidence="1 2">
    <name type="scientific">Nocardiopsis suaedae</name>
    <dbReference type="NCBI Taxonomy" id="3018444"/>
    <lineage>
        <taxon>Bacteria</taxon>
        <taxon>Bacillati</taxon>
        <taxon>Actinomycetota</taxon>
        <taxon>Actinomycetes</taxon>
        <taxon>Streptosporangiales</taxon>
        <taxon>Nocardiopsidaceae</taxon>
        <taxon>Nocardiopsis</taxon>
    </lineage>
</organism>
<dbReference type="InterPro" id="IPR027417">
    <property type="entry name" value="P-loop_NTPase"/>
</dbReference>
<protein>
    <recommendedName>
        <fullName evidence="3">Uridine kinase</fullName>
    </recommendedName>
</protein>
<gene>
    <name evidence="1" type="ORF">O4U47_21725</name>
</gene>
<comment type="caution">
    <text evidence="1">The sequence shown here is derived from an EMBL/GenBank/DDBJ whole genome shotgun (WGS) entry which is preliminary data.</text>
</comment>
<dbReference type="RefSeq" id="WP_270679769.1">
    <property type="nucleotide sequence ID" value="NZ_JAQFWP010000047.1"/>
</dbReference>
<dbReference type="EMBL" id="JAQFWP010000047">
    <property type="protein sequence ID" value="MDA2807140.1"/>
    <property type="molecule type" value="Genomic_DNA"/>
</dbReference>